<reference evidence="1 2" key="1">
    <citation type="submission" date="2019-03" db="EMBL/GenBank/DDBJ databases">
        <authorList>
            <person name="Kim M.K.M."/>
        </authorList>
    </citation>
    <scope>NUCLEOTIDE SEQUENCE [LARGE SCALE GENOMIC DNA]</scope>
    <source>
        <strain evidence="1 2">17J68-15</strain>
    </source>
</reference>
<keyword evidence="2" id="KW-1185">Reference proteome</keyword>
<accession>A0A4V6P695</accession>
<gene>
    <name evidence="1" type="ORF">E0486_01045</name>
</gene>
<organism evidence="1 2">
    <name type="scientific">Flaviaesturariibacter aridisoli</name>
    <dbReference type="NCBI Taxonomy" id="2545761"/>
    <lineage>
        <taxon>Bacteria</taxon>
        <taxon>Pseudomonadati</taxon>
        <taxon>Bacteroidota</taxon>
        <taxon>Chitinophagia</taxon>
        <taxon>Chitinophagales</taxon>
        <taxon>Chitinophagaceae</taxon>
        <taxon>Flaviaestuariibacter</taxon>
    </lineage>
</organism>
<name>A0A4V6P695_9BACT</name>
<proteinExistence type="predicted"/>
<protein>
    <submittedName>
        <fullName evidence="1">Uncharacterized protein</fullName>
    </submittedName>
</protein>
<dbReference type="RefSeq" id="WP_131850277.1">
    <property type="nucleotide sequence ID" value="NZ_SKFH01000001.1"/>
</dbReference>
<dbReference type="AlphaFoldDB" id="A0A4V6P695"/>
<dbReference type="OrthoDB" id="9861767at2"/>
<evidence type="ECO:0000313" key="1">
    <source>
        <dbReference type="EMBL" id="TCZ74922.1"/>
    </source>
</evidence>
<dbReference type="Proteomes" id="UP000295164">
    <property type="component" value="Unassembled WGS sequence"/>
</dbReference>
<sequence>MKQEFTITIEQVTYQVKRIYHPELPLSYHIHFNDWHQHTVFRMRPDDSGSWAIVPMQLPAYVFQAEPHLRDAIEANENGA</sequence>
<dbReference type="EMBL" id="SKFH01000001">
    <property type="protein sequence ID" value="TCZ74922.1"/>
    <property type="molecule type" value="Genomic_DNA"/>
</dbReference>
<comment type="caution">
    <text evidence="1">The sequence shown here is derived from an EMBL/GenBank/DDBJ whole genome shotgun (WGS) entry which is preliminary data.</text>
</comment>
<evidence type="ECO:0000313" key="2">
    <source>
        <dbReference type="Proteomes" id="UP000295164"/>
    </source>
</evidence>